<comment type="function">
    <text evidence="1 10">Condenses 4-methyl-5-(beta-hydroxyethyl)thiazole monophosphate (THZ-P) and 2-methyl-4-amino-5-hydroxymethyl pyrimidine pyrophosphate (HMP-PP) to form thiamine monophosphate (TMP).</text>
</comment>
<feature type="binding site" evidence="10">
    <location>
        <position position="164"/>
    </location>
    <ligand>
        <name>4-amino-2-methyl-5-(diphosphooxymethyl)pyrimidine</name>
        <dbReference type="ChEBI" id="CHEBI:57841"/>
    </ligand>
</feature>
<dbReference type="PANTHER" id="PTHR20857:SF15">
    <property type="entry name" value="THIAMINE-PHOSPHATE SYNTHASE"/>
    <property type="match status" value="1"/>
</dbReference>
<comment type="similarity">
    <text evidence="10 11">Belongs to the thiamine-phosphate synthase family.</text>
</comment>
<dbReference type="InterPro" id="IPR034291">
    <property type="entry name" value="TMP_synthase"/>
</dbReference>
<feature type="binding site" evidence="10">
    <location>
        <position position="134"/>
    </location>
    <ligand>
        <name>4-amino-2-methyl-5-(diphosphooxymethyl)pyrimidine</name>
        <dbReference type="ChEBI" id="CHEBI:57841"/>
    </ligand>
</feature>
<comment type="pathway">
    <text evidence="2 10 12">Cofactor biosynthesis; thiamine diphosphate biosynthesis; thiamine phosphate from 4-amino-2-methyl-5-diphosphomethylpyrimidine and 4-methyl-5-(2-phosphoethyl)-thiazole: step 1/1.</text>
</comment>
<dbReference type="GO" id="GO:0000287">
    <property type="term" value="F:magnesium ion binding"/>
    <property type="evidence" value="ECO:0007669"/>
    <property type="project" value="UniProtKB-UniRule"/>
</dbReference>
<comment type="catalytic activity">
    <reaction evidence="7 10 11">
        <text>4-methyl-5-(2-phosphooxyethyl)-thiazole + 4-amino-2-methyl-5-(diphosphooxymethyl)pyrimidine + H(+) = thiamine phosphate + diphosphate</text>
        <dbReference type="Rhea" id="RHEA:22328"/>
        <dbReference type="ChEBI" id="CHEBI:15378"/>
        <dbReference type="ChEBI" id="CHEBI:33019"/>
        <dbReference type="ChEBI" id="CHEBI:37575"/>
        <dbReference type="ChEBI" id="CHEBI:57841"/>
        <dbReference type="ChEBI" id="CHEBI:58296"/>
        <dbReference type="EC" id="2.5.1.3"/>
    </reaction>
</comment>
<evidence type="ECO:0000259" key="13">
    <source>
        <dbReference type="Pfam" id="PF02581"/>
    </source>
</evidence>
<dbReference type="AlphaFoldDB" id="A0AAE6FRR4"/>
<proteinExistence type="inferred from homology"/>
<accession>A0AAE6FRR4</accession>
<comment type="catalytic activity">
    <reaction evidence="9 10 11">
        <text>2-[(2R,5Z)-2-carboxy-4-methylthiazol-5(2H)-ylidene]ethyl phosphate + 4-amino-2-methyl-5-(diphosphooxymethyl)pyrimidine + 2 H(+) = thiamine phosphate + CO2 + diphosphate</text>
        <dbReference type="Rhea" id="RHEA:47844"/>
        <dbReference type="ChEBI" id="CHEBI:15378"/>
        <dbReference type="ChEBI" id="CHEBI:16526"/>
        <dbReference type="ChEBI" id="CHEBI:33019"/>
        <dbReference type="ChEBI" id="CHEBI:37575"/>
        <dbReference type="ChEBI" id="CHEBI:57841"/>
        <dbReference type="ChEBI" id="CHEBI:62899"/>
        <dbReference type="EC" id="2.5.1.3"/>
    </reaction>
</comment>
<evidence type="ECO:0000256" key="10">
    <source>
        <dbReference type="HAMAP-Rule" id="MF_00097"/>
    </source>
</evidence>
<dbReference type="GO" id="GO:0009229">
    <property type="term" value="P:thiamine diphosphate biosynthetic process"/>
    <property type="evidence" value="ECO:0007669"/>
    <property type="project" value="UniProtKB-UniRule"/>
</dbReference>
<dbReference type="HAMAP" id="MF_00097">
    <property type="entry name" value="TMP_synthase"/>
    <property type="match status" value="1"/>
</dbReference>
<feature type="binding site" evidence="10">
    <location>
        <position position="191"/>
    </location>
    <ligand>
        <name>2-[(2R,5Z)-2-carboxy-4-methylthiazol-5(2H)-ylidene]ethyl phosphate</name>
        <dbReference type="ChEBI" id="CHEBI:62899"/>
    </ligand>
</feature>
<keyword evidence="15" id="KW-1185">Reference proteome</keyword>
<dbReference type="Gene3D" id="3.20.20.70">
    <property type="entry name" value="Aldolase class I"/>
    <property type="match status" value="1"/>
</dbReference>
<protein>
    <recommendedName>
        <fullName evidence="10">Thiamine-phosphate synthase</fullName>
        <shortName evidence="10">TP synthase</shortName>
        <shortName evidence="10">TPS</shortName>
        <ecNumber evidence="10">2.5.1.3</ecNumber>
    </recommendedName>
    <alternativeName>
        <fullName evidence="10">Thiamine-phosphate pyrophosphorylase</fullName>
        <shortName evidence="10">TMP pyrophosphorylase</shortName>
        <shortName evidence="10">TMP-PPase</shortName>
    </alternativeName>
</protein>
<evidence type="ECO:0000256" key="6">
    <source>
        <dbReference type="ARBA" id="ARBA00022977"/>
    </source>
</evidence>
<dbReference type="EMBL" id="CP040986">
    <property type="protein sequence ID" value="QDD12950.1"/>
    <property type="molecule type" value="Genomic_DNA"/>
</dbReference>
<feature type="binding site" evidence="10">
    <location>
        <begin position="63"/>
        <end position="67"/>
    </location>
    <ligand>
        <name>4-amino-2-methyl-5-(diphosphooxymethyl)pyrimidine</name>
        <dbReference type="ChEBI" id="CHEBI:57841"/>
    </ligand>
</feature>
<evidence type="ECO:0000256" key="2">
    <source>
        <dbReference type="ARBA" id="ARBA00005165"/>
    </source>
</evidence>
<evidence type="ECO:0000256" key="7">
    <source>
        <dbReference type="ARBA" id="ARBA00047334"/>
    </source>
</evidence>
<feature type="domain" description="Thiamine phosphate synthase/TenI" evidence="13">
    <location>
        <begin position="34"/>
        <end position="213"/>
    </location>
</feature>
<name>A0AAE6FRR4_9PROT</name>
<dbReference type="CDD" id="cd00564">
    <property type="entry name" value="TMP_TenI"/>
    <property type="match status" value="1"/>
</dbReference>
<dbReference type="FunFam" id="3.20.20.70:FF:000096">
    <property type="entry name" value="Thiamine-phosphate synthase"/>
    <property type="match status" value="1"/>
</dbReference>
<feature type="binding site" evidence="10">
    <location>
        <position position="115"/>
    </location>
    <ligand>
        <name>Mg(2+)</name>
        <dbReference type="ChEBI" id="CHEBI:18420"/>
    </ligand>
</feature>
<evidence type="ECO:0000256" key="11">
    <source>
        <dbReference type="RuleBase" id="RU003826"/>
    </source>
</evidence>
<dbReference type="SUPFAM" id="SSF51391">
    <property type="entry name" value="Thiamin phosphate synthase"/>
    <property type="match status" value="1"/>
</dbReference>
<keyword evidence="6 10" id="KW-0784">Thiamine biosynthesis</keyword>
<evidence type="ECO:0000256" key="4">
    <source>
        <dbReference type="ARBA" id="ARBA00022723"/>
    </source>
</evidence>
<evidence type="ECO:0000313" key="14">
    <source>
        <dbReference type="EMBL" id="QDD12950.1"/>
    </source>
</evidence>
<dbReference type="GO" id="GO:0005737">
    <property type="term" value="C:cytoplasm"/>
    <property type="evidence" value="ECO:0007669"/>
    <property type="project" value="TreeGrafter"/>
</dbReference>
<evidence type="ECO:0000256" key="12">
    <source>
        <dbReference type="RuleBase" id="RU004253"/>
    </source>
</evidence>
<feature type="binding site" evidence="10">
    <location>
        <position position="96"/>
    </location>
    <ligand>
        <name>Mg(2+)</name>
        <dbReference type="ChEBI" id="CHEBI:18420"/>
    </ligand>
</feature>
<dbReference type="InterPro" id="IPR013785">
    <property type="entry name" value="Aldolase_TIM"/>
</dbReference>
<dbReference type="Proteomes" id="UP000312102">
    <property type="component" value="Chromosome"/>
</dbReference>
<dbReference type="GO" id="GO:0009228">
    <property type="term" value="P:thiamine biosynthetic process"/>
    <property type="evidence" value="ECO:0007669"/>
    <property type="project" value="UniProtKB-KW"/>
</dbReference>
<evidence type="ECO:0000256" key="3">
    <source>
        <dbReference type="ARBA" id="ARBA00022679"/>
    </source>
</evidence>
<feature type="binding site" evidence="10">
    <location>
        <begin position="161"/>
        <end position="163"/>
    </location>
    <ligand>
        <name>2-[(2R,5Z)-2-carboxy-4-methylthiazol-5(2H)-ylidene]ethyl phosphate</name>
        <dbReference type="ChEBI" id="CHEBI:62899"/>
    </ligand>
</feature>
<dbReference type="GO" id="GO:0004789">
    <property type="term" value="F:thiamine-phosphate diphosphorylase activity"/>
    <property type="evidence" value="ECO:0007669"/>
    <property type="project" value="UniProtKB-UniRule"/>
</dbReference>
<comment type="caution">
    <text evidence="10">Lacks conserved residue(s) required for the propagation of feature annotation.</text>
</comment>
<evidence type="ECO:0000256" key="9">
    <source>
        <dbReference type="ARBA" id="ARBA00047883"/>
    </source>
</evidence>
<keyword evidence="4 10" id="KW-0479">Metal-binding</keyword>
<dbReference type="InterPro" id="IPR036206">
    <property type="entry name" value="ThiamineP_synth_sf"/>
</dbReference>
<evidence type="ECO:0000256" key="8">
    <source>
        <dbReference type="ARBA" id="ARBA00047851"/>
    </source>
</evidence>
<reference evidence="14 15" key="1">
    <citation type="journal article" date="2019" name="ISME J.">
        <title>Evolution in action: habitat transition from sediment to the pelagial leads to genome streamlining in Methylophilaceae.</title>
        <authorList>
            <person name="Salcher M."/>
            <person name="Schaefle D."/>
            <person name="Kaspar M."/>
            <person name="Neuenschwander S.M."/>
            <person name="Ghai R."/>
        </authorList>
    </citation>
    <scope>NUCLEOTIDE SEQUENCE [LARGE SCALE GENOMIC DNA]</scope>
    <source>
        <strain evidence="14 15">MMS-RI-1</strain>
    </source>
</reference>
<dbReference type="KEGG" id="mrk:FIT61_00360"/>
<dbReference type="InterPro" id="IPR022998">
    <property type="entry name" value="ThiamineP_synth_TenI"/>
</dbReference>
<organism evidence="14 15">
    <name type="scientific">Candidatus Methylopumilus rimovensis</name>
    <dbReference type="NCBI Taxonomy" id="2588535"/>
    <lineage>
        <taxon>Bacteria</taxon>
        <taxon>Pseudomonadati</taxon>
        <taxon>Pseudomonadota</taxon>
        <taxon>Betaproteobacteria</taxon>
        <taxon>Nitrosomonadales</taxon>
        <taxon>Methylophilaceae</taxon>
        <taxon>Candidatus Methylopumilus</taxon>
    </lineage>
</organism>
<evidence type="ECO:0000313" key="15">
    <source>
        <dbReference type="Proteomes" id="UP000312102"/>
    </source>
</evidence>
<sequence length="232" mass="25913">MDLSQAWASLFQIDFFGPMTMNWNMRDSFIIKGLYAITPDMADLKTLIQKTQLAIEGGAFMVQYRSKIHDRDAKMQQCAAILRLCRQYKIPCIVNDDVDMCRILEADGVHLGEKDDNIADVRRILGEDAIIGSSCYDQLNRAKQAQNEGASYVAFGAMFETLTKPNAPRATLELLREVKSQIQIPVVAIGGITMNNAHDVIETGIDAIAVINSLFEAKTIKETAETFSKMFH</sequence>
<dbReference type="PANTHER" id="PTHR20857">
    <property type="entry name" value="THIAMINE-PHOSPHATE PYROPHOSPHORYLASE"/>
    <property type="match status" value="1"/>
</dbReference>
<dbReference type="EC" id="2.5.1.3" evidence="10"/>
<comment type="cofactor">
    <cofactor evidence="10">
        <name>Mg(2+)</name>
        <dbReference type="ChEBI" id="CHEBI:18420"/>
    </cofactor>
    <text evidence="10">Binds 1 Mg(2+) ion per subunit.</text>
</comment>
<evidence type="ECO:0000256" key="5">
    <source>
        <dbReference type="ARBA" id="ARBA00022842"/>
    </source>
</evidence>
<gene>
    <name evidence="10" type="primary">thiE</name>
    <name evidence="14" type="ORF">FIT61_00360</name>
</gene>
<evidence type="ECO:0000256" key="1">
    <source>
        <dbReference type="ARBA" id="ARBA00003814"/>
    </source>
</evidence>
<keyword evidence="3 10" id="KW-0808">Transferase</keyword>
<comment type="catalytic activity">
    <reaction evidence="8 10 11">
        <text>2-(2-carboxy-4-methylthiazol-5-yl)ethyl phosphate + 4-amino-2-methyl-5-(diphosphooxymethyl)pyrimidine + 2 H(+) = thiamine phosphate + CO2 + diphosphate</text>
        <dbReference type="Rhea" id="RHEA:47848"/>
        <dbReference type="ChEBI" id="CHEBI:15378"/>
        <dbReference type="ChEBI" id="CHEBI:16526"/>
        <dbReference type="ChEBI" id="CHEBI:33019"/>
        <dbReference type="ChEBI" id="CHEBI:37575"/>
        <dbReference type="ChEBI" id="CHEBI:57841"/>
        <dbReference type="ChEBI" id="CHEBI:62890"/>
        <dbReference type="EC" id="2.5.1.3"/>
    </reaction>
</comment>
<feature type="binding site" evidence="10">
    <location>
        <position position="95"/>
    </location>
    <ligand>
        <name>4-amino-2-methyl-5-(diphosphooxymethyl)pyrimidine</name>
        <dbReference type="ChEBI" id="CHEBI:57841"/>
    </ligand>
</feature>
<dbReference type="NCBIfam" id="TIGR00693">
    <property type="entry name" value="thiE"/>
    <property type="match status" value="1"/>
</dbReference>
<keyword evidence="5 10" id="KW-0460">Magnesium</keyword>
<dbReference type="Pfam" id="PF02581">
    <property type="entry name" value="TMP-TENI"/>
    <property type="match status" value="1"/>
</dbReference>